<dbReference type="RefSeq" id="WP_058283254.1">
    <property type="nucleotide sequence ID" value="NZ_CYUD01000012.1"/>
</dbReference>
<dbReference type="Gene3D" id="3.40.50.10540">
    <property type="entry name" value="Crotonobetainyl-coa:carnitine coa-transferase, domain 1"/>
    <property type="match status" value="1"/>
</dbReference>
<reference evidence="2" key="1">
    <citation type="submission" date="2015-09" db="EMBL/GenBank/DDBJ databases">
        <authorList>
            <person name="Rodrigo-Torres L."/>
            <person name="Arahal D.R."/>
        </authorList>
    </citation>
    <scope>NUCLEOTIDE SEQUENCE [LARGE SCALE GENOMIC DNA]</scope>
    <source>
        <strain evidence="2">CECT 5091</strain>
    </source>
</reference>
<organism evidence="1 2">
    <name type="scientific">Ruegeria denitrificans</name>
    <dbReference type="NCBI Taxonomy" id="1715692"/>
    <lineage>
        <taxon>Bacteria</taxon>
        <taxon>Pseudomonadati</taxon>
        <taxon>Pseudomonadota</taxon>
        <taxon>Alphaproteobacteria</taxon>
        <taxon>Rhodobacterales</taxon>
        <taxon>Roseobacteraceae</taxon>
        <taxon>Ruegeria</taxon>
    </lineage>
</organism>
<keyword evidence="2" id="KW-1185">Reference proteome</keyword>
<dbReference type="OrthoDB" id="9806585at2"/>
<accession>A0A0P1IHK5</accession>
<dbReference type="GO" id="GO:0033608">
    <property type="term" value="F:formyl-CoA transferase activity"/>
    <property type="evidence" value="ECO:0007669"/>
    <property type="project" value="UniProtKB-EC"/>
</dbReference>
<gene>
    <name evidence="1" type="primary">frc_1</name>
    <name evidence="1" type="ORF">RUE5091_03600</name>
</gene>
<dbReference type="STRING" id="1715692.RUE5091_03600"/>
<dbReference type="InterPro" id="IPR052985">
    <property type="entry name" value="CoA-trans_III_biosynth/detox"/>
</dbReference>
<dbReference type="InterPro" id="IPR023606">
    <property type="entry name" value="CoA-Trfase_III_dom_1_sf"/>
</dbReference>
<dbReference type="PANTHER" id="PTHR48229:SF1">
    <property type="entry name" value="ALPHA METHYLACYL-COA RACEMASE-RELATED"/>
    <property type="match status" value="1"/>
</dbReference>
<dbReference type="EMBL" id="CYUD01000012">
    <property type="protein sequence ID" value="CUK12994.1"/>
    <property type="molecule type" value="Genomic_DNA"/>
</dbReference>
<sequence length="451" mass="48064">MSLISALPAVDSYKSTGKGAWSSALAVSELATASFAAVGQELARLITAMNLAPTAPEISINHRLASLWYGSSFKPDGWEMPSLWDPIAGDYQASDGWIRLHTNLSRHRAAALKVLEAKANRDAVAQAVKNWSIANLETSVVAEGGAAAAMRGRTEWLEHPQGRAVSRDPLIGWHSPRHITLRDRPEATARRPLAGLRVLDLTRVLAGPVSTRTLAGFGAEVLRIDPPGWDEPGVIPDISLGKHCAYLDLKSPAGLKKLEDLLAQADVFIHGYRPGALDALGLTKVKRDELAPNRVEVTLNAYGWQGPWSNRRGFDSLIQMSAGIADAGRAWAKAENPTPLPVQALDHATGYLMAAAVLSALAEAASSNSIMLAQLSLARTAELLAALAKSEQDEEITTAAATDCAQEVELSDWGPGHRLKPALSVGPARMSWPVPAAKLGTSQPIWPSLAT</sequence>
<dbReference type="Proteomes" id="UP000051260">
    <property type="component" value="Unassembled WGS sequence"/>
</dbReference>
<dbReference type="AlphaFoldDB" id="A0A0P1IHK5"/>
<protein>
    <submittedName>
        <fullName evidence="1">Formyl-coenzyme A transferase</fullName>
        <ecNumber evidence="1">2.8.3.16</ecNumber>
    </submittedName>
</protein>
<keyword evidence="1" id="KW-0808">Transferase</keyword>
<name>A0A0P1IHK5_9RHOB</name>
<evidence type="ECO:0000313" key="1">
    <source>
        <dbReference type="EMBL" id="CUK12994.1"/>
    </source>
</evidence>
<evidence type="ECO:0000313" key="2">
    <source>
        <dbReference type="Proteomes" id="UP000051260"/>
    </source>
</evidence>
<proteinExistence type="predicted"/>
<dbReference type="InterPro" id="IPR003673">
    <property type="entry name" value="CoA-Trfase_fam_III"/>
</dbReference>
<dbReference type="Pfam" id="PF02515">
    <property type="entry name" value="CoA_transf_3"/>
    <property type="match status" value="1"/>
</dbReference>
<dbReference type="EC" id="2.8.3.16" evidence="1"/>
<dbReference type="SUPFAM" id="SSF89796">
    <property type="entry name" value="CoA-transferase family III (CaiB/BaiF)"/>
    <property type="match status" value="2"/>
</dbReference>
<dbReference type="PANTHER" id="PTHR48229">
    <property type="entry name" value="CAIB/BAIF FAMILY ENZYME (AFU_ORTHOLOGUE AFUA_1G05360)-RELATED"/>
    <property type="match status" value="1"/>
</dbReference>